<dbReference type="Pfam" id="PF14805">
    <property type="entry name" value="THDPS_N_2"/>
    <property type="match status" value="1"/>
</dbReference>
<keyword evidence="12" id="KW-1185">Reference proteome</keyword>
<keyword evidence="8 11" id="KW-0012">Acyltransferase</keyword>
<evidence type="ECO:0000256" key="7">
    <source>
        <dbReference type="ARBA" id="ARBA00023154"/>
    </source>
</evidence>
<keyword evidence="6" id="KW-0220">Diaminopimelate biosynthesis</keyword>
<dbReference type="InterPro" id="IPR011004">
    <property type="entry name" value="Trimer_LpxA-like_sf"/>
</dbReference>
<dbReference type="EMBL" id="LANX01000001">
    <property type="protein sequence ID" value="KJV69347.1"/>
    <property type="molecule type" value="Genomic_DNA"/>
</dbReference>
<dbReference type="Proteomes" id="UP000033562">
    <property type="component" value="Unassembled WGS sequence"/>
</dbReference>
<dbReference type="InterPro" id="IPR050179">
    <property type="entry name" value="Trans_hexapeptide_repeat"/>
</dbReference>
<dbReference type="Gene3D" id="1.10.166.10">
    <property type="entry name" value="Tetrahydrodipicolinate-N-succinyltransferase, N-terminal domain"/>
    <property type="match status" value="1"/>
</dbReference>
<evidence type="ECO:0000256" key="1">
    <source>
        <dbReference type="ARBA" id="ARBA00007274"/>
    </source>
</evidence>
<evidence type="ECO:0000256" key="8">
    <source>
        <dbReference type="ARBA" id="ARBA00023315"/>
    </source>
</evidence>
<accession>A0A0F3NNR4</accession>
<gene>
    <name evidence="11" type="primary">dapD</name>
    <name evidence="11" type="ORF">NLO413_0736</name>
</gene>
<keyword evidence="7" id="KW-0457">Lysine biosynthesis</keyword>
<dbReference type="PANTHER" id="PTHR43300">
    <property type="entry name" value="ACETYLTRANSFERASE"/>
    <property type="match status" value="1"/>
</dbReference>
<keyword evidence="2" id="KW-0963">Cytoplasm</keyword>
<dbReference type="SUPFAM" id="SSF51161">
    <property type="entry name" value="Trimeric LpxA-like enzymes"/>
    <property type="match status" value="1"/>
</dbReference>
<evidence type="ECO:0000256" key="4">
    <source>
        <dbReference type="ARBA" id="ARBA00022679"/>
    </source>
</evidence>
<protein>
    <recommendedName>
        <fullName evidence="9">2,3,4,5-tetrahydropyridine-2,6-dicarboxylate N-succinyltransferase</fullName>
        <ecNumber evidence="9">2.3.1.117</ecNumber>
    </recommendedName>
</protein>
<keyword evidence="5" id="KW-0677">Repeat</keyword>
<evidence type="ECO:0000313" key="11">
    <source>
        <dbReference type="EMBL" id="KJV69347.1"/>
    </source>
</evidence>
<keyword evidence="4 11" id="KW-0808">Transferase</keyword>
<comment type="similarity">
    <text evidence="1">Belongs to the transferase hexapeptide repeat family.</text>
</comment>
<organism evidence="11 12">
    <name type="scientific">Candidatus Neoehrlichia procyonis str. RAC413</name>
    <dbReference type="NCBI Taxonomy" id="1359163"/>
    <lineage>
        <taxon>Bacteria</taxon>
        <taxon>Pseudomonadati</taxon>
        <taxon>Pseudomonadota</taxon>
        <taxon>Alphaproteobacteria</taxon>
        <taxon>Rickettsiales</taxon>
        <taxon>Anaplasmataceae</taxon>
        <taxon>Candidatus Neoehrlichia</taxon>
    </lineage>
</organism>
<keyword evidence="3" id="KW-0028">Amino-acid biosynthesis</keyword>
<dbReference type="NCBIfam" id="TIGR00965">
    <property type="entry name" value="dapD"/>
    <property type="match status" value="1"/>
</dbReference>
<dbReference type="STRING" id="1359163.NLO413_0736"/>
<name>A0A0F3NNR4_9RICK</name>
<evidence type="ECO:0000256" key="9">
    <source>
        <dbReference type="NCBIfam" id="TIGR00965"/>
    </source>
</evidence>
<dbReference type="GO" id="GO:0008666">
    <property type="term" value="F:2,3,4,5-tetrahydropyridine-2,6-dicarboxylate N-succinyltransferase activity"/>
    <property type="evidence" value="ECO:0007669"/>
    <property type="project" value="UniProtKB-UniRule"/>
</dbReference>
<dbReference type="EC" id="2.3.1.117" evidence="9"/>
<sequence length="265" mass="29002">MMQESNQNKMRDLAEVVVNMLDEGKIRVCEKNNDHWIVNEWIKKAILIYFRTQKSQLIELSVSTGLFGRSNYYDKIPLKFSNWSKNNFDEMNIRAVPGSIVRKSAYIASDVVLMPSFVNVGAYVDVGTMIDTWGSIGSCAQIGKNCHISGGAGIGGVLEPLVNRPVIVEDNCFIGARSEIVDGVIVREGSVIAMGVFIGASTRIVNRGTGEVFYGEVPPYSVVVPGSYSCGKGNVSLYCAVIVKTVDNSTRSKVSINDILRETSQ</sequence>
<dbReference type="Pfam" id="PF14602">
    <property type="entry name" value="Hexapep_2"/>
    <property type="match status" value="1"/>
</dbReference>
<evidence type="ECO:0000256" key="6">
    <source>
        <dbReference type="ARBA" id="ARBA00022915"/>
    </source>
</evidence>
<proteinExistence type="inferred from homology"/>
<evidence type="ECO:0000256" key="2">
    <source>
        <dbReference type="ARBA" id="ARBA00022490"/>
    </source>
</evidence>
<dbReference type="PANTHER" id="PTHR43300:SF10">
    <property type="entry name" value="2,3,4,5-TETRAHYDROPYRIDINE-2,6-DICARBOXYLATE N-ACETYLTRANSFERASE"/>
    <property type="match status" value="1"/>
</dbReference>
<evidence type="ECO:0000259" key="10">
    <source>
        <dbReference type="Pfam" id="PF14805"/>
    </source>
</evidence>
<dbReference type="NCBIfam" id="NF008808">
    <property type="entry name" value="PRK11830.1"/>
    <property type="match status" value="1"/>
</dbReference>
<dbReference type="GO" id="GO:0019877">
    <property type="term" value="P:diaminopimelate biosynthetic process"/>
    <property type="evidence" value="ECO:0007669"/>
    <property type="project" value="UniProtKB-KW"/>
</dbReference>
<dbReference type="CDD" id="cd03350">
    <property type="entry name" value="LbH_THP_succinylT"/>
    <property type="match status" value="1"/>
</dbReference>
<feature type="domain" description="Tetrahydrodipicolinate-N-succinyltransferase chain A" evidence="10">
    <location>
        <begin position="4"/>
        <end position="51"/>
    </location>
</feature>
<dbReference type="InterPro" id="IPR023180">
    <property type="entry name" value="THP_succinylTrfase_dom1"/>
</dbReference>
<evidence type="ECO:0000256" key="5">
    <source>
        <dbReference type="ARBA" id="ARBA00022737"/>
    </source>
</evidence>
<dbReference type="Gene3D" id="2.160.10.10">
    <property type="entry name" value="Hexapeptide repeat proteins"/>
    <property type="match status" value="1"/>
</dbReference>
<dbReference type="InterPro" id="IPR001451">
    <property type="entry name" value="Hexapep"/>
</dbReference>
<dbReference type="InterPro" id="IPR037133">
    <property type="entry name" value="THP_succinylTrfase_N_sf"/>
</dbReference>
<comment type="caution">
    <text evidence="11">The sequence shown here is derived from an EMBL/GenBank/DDBJ whole genome shotgun (WGS) entry which is preliminary data.</text>
</comment>
<dbReference type="AlphaFoldDB" id="A0A0F3NNR4"/>
<reference evidence="11 12" key="1">
    <citation type="submission" date="2015-02" db="EMBL/GenBank/DDBJ databases">
        <title>Genome Sequencing of Rickettsiales.</title>
        <authorList>
            <person name="Daugherty S.C."/>
            <person name="Su Q."/>
            <person name="Abolude K."/>
            <person name="Beier-Sexton M."/>
            <person name="Carlyon J.A."/>
            <person name="Carter R."/>
            <person name="Day N.P."/>
            <person name="Dumler S.J."/>
            <person name="Dyachenko V."/>
            <person name="Godinez A."/>
            <person name="Kurtti T.J."/>
            <person name="Lichay M."/>
            <person name="Mullins K.E."/>
            <person name="Ott S."/>
            <person name="Pappas-Brown V."/>
            <person name="Paris D.H."/>
            <person name="Patel P."/>
            <person name="Richards A.L."/>
            <person name="Sadzewicz L."/>
            <person name="Sears K."/>
            <person name="Seidman D."/>
            <person name="Sengamalay N."/>
            <person name="Stenos J."/>
            <person name="Tallon L.J."/>
            <person name="Vincent G."/>
            <person name="Fraser C.M."/>
            <person name="Munderloh U."/>
            <person name="Dunning-Hotopp J.C."/>
        </authorList>
    </citation>
    <scope>NUCLEOTIDE SEQUENCE [LARGE SCALE GENOMIC DNA]</scope>
    <source>
        <strain evidence="11 12">RAC413</strain>
    </source>
</reference>
<dbReference type="InterPro" id="IPR005664">
    <property type="entry name" value="DapD_Trfase_Hexpep_rpt_fam"/>
</dbReference>
<evidence type="ECO:0000256" key="3">
    <source>
        <dbReference type="ARBA" id="ARBA00022605"/>
    </source>
</evidence>
<dbReference type="PATRIC" id="fig|1359163.3.peg.709"/>
<dbReference type="GO" id="GO:0009089">
    <property type="term" value="P:lysine biosynthetic process via diaminopimelate"/>
    <property type="evidence" value="ECO:0007669"/>
    <property type="project" value="UniProtKB-UniRule"/>
</dbReference>
<evidence type="ECO:0000313" key="12">
    <source>
        <dbReference type="Proteomes" id="UP000033562"/>
    </source>
</evidence>